<evidence type="ECO:0000313" key="3">
    <source>
        <dbReference type="EMBL" id="TKB96888.1"/>
    </source>
</evidence>
<dbReference type="AlphaFoldDB" id="A0A4U1BWB6"/>
<feature type="domain" description="Secretion system C-terminal sorting" evidence="2">
    <location>
        <begin position="323"/>
        <end position="389"/>
    </location>
</feature>
<keyword evidence="1" id="KW-0732">Signal</keyword>
<reference evidence="3 4" key="1">
    <citation type="submission" date="2019-04" db="EMBL/GenBank/DDBJ databases">
        <title>Pedobacter sp. AR-3-17 sp. nov., isolated from Arctic soil.</title>
        <authorList>
            <person name="Dahal R.H."/>
            <person name="Kim D.-U."/>
        </authorList>
    </citation>
    <scope>NUCLEOTIDE SEQUENCE [LARGE SCALE GENOMIC DNA]</scope>
    <source>
        <strain evidence="3 4">AR-3-17</strain>
    </source>
</reference>
<dbReference type="Proteomes" id="UP000308181">
    <property type="component" value="Unassembled WGS sequence"/>
</dbReference>
<evidence type="ECO:0000259" key="2">
    <source>
        <dbReference type="Pfam" id="PF18962"/>
    </source>
</evidence>
<dbReference type="EMBL" id="SWBP01000004">
    <property type="protein sequence ID" value="TKB96888.1"/>
    <property type="molecule type" value="Genomic_DNA"/>
</dbReference>
<name>A0A4U1BWB6_9SPHI</name>
<evidence type="ECO:0000313" key="4">
    <source>
        <dbReference type="Proteomes" id="UP000308181"/>
    </source>
</evidence>
<protein>
    <submittedName>
        <fullName evidence="3">T9SS type A sorting domain-containing protein</fullName>
    </submittedName>
</protein>
<feature type="signal peptide" evidence="1">
    <location>
        <begin position="1"/>
        <end position="27"/>
    </location>
</feature>
<dbReference type="InterPro" id="IPR026444">
    <property type="entry name" value="Secre_tail"/>
</dbReference>
<proteinExistence type="predicted"/>
<evidence type="ECO:0000256" key="1">
    <source>
        <dbReference type="SAM" id="SignalP"/>
    </source>
</evidence>
<comment type="caution">
    <text evidence="3">The sequence shown here is derived from an EMBL/GenBank/DDBJ whole genome shotgun (WGS) entry which is preliminary data.</text>
</comment>
<dbReference type="Pfam" id="PF18962">
    <property type="entry name" value="Por_Secre_tail"/>
    <property type="match status" value="1"/>
</dbReference>
<gene>
    <name evidence="3" type="ORF">FA046_12490</name>
</gene>
<dbReference type="RefSeq" id="WP_136826852.1">
    <property type="nucleotide sequence ID" value="NZ_SWBP01000004.1"/>
</dbReference>
<keyword evidence="4" id="KW-1185">Reference proteome</keyword>
<accession>A0A4U1BWB6</accession>
<sequence>MKKFLQFNALSLMLFIALAFSNSRAQAQVYASWNMFGQSGFGVSPLAPTVLSADAVATEGLTRSANLSTASAIAAQSNRWGGETSAGTSANAISTPRFFTFAITPAATKTLSFGSISAISLYLSSNSAISYLMQYSLDGTAYTDITTHSITRPTTSGNQTIPATDLSAITALQGVTSATTVYFRIVPFNAGSPAVTDFNFVYFGHGTNTTAFSVNGPVTLPVKLSSFTSSIQNQAAFLKWTTESEVNFDYFSVEKRDQNSEFREIGRVAAKGGNGKTLYSFSDKNISFETSYYRLKMVDKDGTFEYSDVIDEALISSNQALSIWPNPAVNQNAKVAFKELSITSNLKVIDLSGRVVINQQLKKGTSNIELDLSKLNNGQFVLLLESNGAKLDYLKFLKEN</sequence>
<dbReference type="OrthoDB" id="772938at2"/>
<dbReference type="NCBIfam" id="TIGR04183">
    <property type="entry name" value="Por_Secre_tail"/>
    <property type="match status" value="1"/>
</dbReference>
<feature type="chain" id="PRO_5020637044" evidence="1">
    <location>
        <begin position="28"/>
        <end position="400"/>
    </location>
</feature>
<organism evidence="3 4">
    <name type="scientific">Pedobacter cryophilus</name>
    <dbReference type="NCBI Taxonomy" id="2571271"/>
    <lineage>
        <taxon>Bacteria</taxon>
        <taxon>Pseudomonadati</taxon>
        <taxon>Bacteroidota</taxon>
        <taxon>Sphingobacteriia</taxon>
        <taxon>Sphingobacteriales</taxon>
        <taxon>Sphingobacteriaceae</taxon>
        <taxon>Pedobacter</taxon>
    </lineage>
</organism>